<feature type="compositionally biased region" description="Acidic residues" evidence="1">
    <location>
        <begin position="196"/>
        <end position="220"/>
    </location>
</feature>
<feature type="compositionally biased region" description="Acidic residues" evidence="1">
    <location>
        <begin position="703"/>
        <end position="728"/>
    </location>
</feature>
<organism evidence="2 3">
    <name type="scientific">Neurospora crassa (strain ATCC 24698 / 74-OR23-1A / CBS 708.71 / DSM 1257 / FGSC 987)</name>
    <dbReference type="NCBI Taxonomy" id="367110"/>
    <lineage>
        <taxon>Eukaryota</taxon>
        <taxon>Fungi</taxon>
        <taxon>Dikarya</taxon>
        <taxon>Ascomycota</taxon>
        <taxon>Pezizomycotina</taxon>
        <taxon>Sordariomycetes</taxon>
        <taxon>Sordariomycetidae</taxon>
        <taxon>Sordariales</taxon>
        <taxon>Sordariaceae</taxon>
        <taxon>Neurospora</taxon>
    </lineage>
</organism>
<feature type="compositionally biased region" description="Polar residues" evidence="1">
    <location>
        <begin position="765"/>
        <end position="775"/>
    </location>
</feature>
<feature type="region of interest" description="Disordered" evidence="1">
    <location>
        <begin position="1"/>
        <end position="229"/>
    </location>
</feature>
<feature type="region of interest" description="Disordered" evidence="1">
    <location>
        <begin position="289"/>
        <end position="341"/>
    </location>
</feature>
<feature type="compositionally biased region" description="Acidic residues" evidence="1">
    <location>
        <begin position="168"/>
        <end position="184"/>
    </location>
</feature>
<feature type="compositionally biased region" description="Polar residues" evidence="1">
    <location>
        <begin position="44"/>
        <end position="67"/>
    </location>
</feature>
<feature type="region of interest" description="Disordered" evidence="1">
    <location>
        <begin position="593"/>
        <end position="679"/>
    </location>
</feature>
<feature type="compositionally biased region" description="Polar residues" evidence="1">
    <location>
        <begin position="123"/>
        <end position="140"/>
    </location>
</feature>
<proteinExistence type="predicted"/>
<feature type="compositionally biased region" description="Polar residues" evidence="1">
    <location>
        <begin position="595"/>
        <end position="605"/>
    </location>
</feature>
<dbReference type="InParanoid" id="Q7SAZ0"/>
<dbReference type="VEuPathDB" id="FungiDB:NCU05674"/>
<feature type="region of interest" description="Disordered" evidence="1">
    <location>
        <begin position="360"/>
        <end position="431"/>
    </location>
</feature>
<dbReference type="HOGENOM" id="CLU_360957_0_0_1"/>
<dbReference type="Proteomes" id="UP000001805">
    <property type="component" value="Chromosome 3, Linkage Group III"/>
</dbReference>
<name>Q7SAZ0_NEUCR</name>
<gene>
    <name evidence="2" type="ORF">NCU05674</name>
</gene>
<reference evidence="2 3" key="1">
    <citation type="journal article" date="2003" name="Nature">
        <title>The genome sequence of the filamentous fungus Neurospora crassa.</title>
        <authorList>
            <person name="Galagan J.E."/>
            <person name="Calvo S.E."/>
            <person name="Borkovich K.A."/>
            <person name="Selker E.U."/>
            <person name="Read N.D."/>
            <person name="Jaffe D."/>
            <person name="FitzHugh W."/>
            <person name="Ma L.J."/>
            <person name="Smirnov S."/>
            <person name="Purcell S."/>
            <person name="Rehman B."/>
            <person name="Elkins T."/>
            <person name="Engels R."/>
            <person name="Wang S."/>
            <person name="Nielsen C.B."/>
            <person name="Butler J."/>
            <person name="Endrizzi M."/>
            <person name="Qui D."/>
            <person name="Ianakiev P."/>
            <person name="Bell-Pedersen D."/>
            <person name="Nelson M.A."/>
            <person name="Werner-Washburne M."/>
            <person name="Selitrennikoff C.P."/>
            <person name="Kinsey J.A."/>
            <person name="Braun E.L."/>
            <person name="Zelter A."/>
            <person name="Schulte U."/>
            <person name="Kothe G.O."/>
            <person name="Jedd G."/>
            <person name="Mewes W."/>
            <person name="Staben C."/>
            <person name="Marcotte E."/>
            <person name="Greenberg D."/>
            <person name="Roy A."/>
            <person name="Foley K."/>
            <person name="Naylor J."/>
            <person name="Stange-Thomann N."/>
            <person name="Barrett R."/>
            <person name="Gnerre S."/>
            <person name="Kamal M."/>
            <person name="Kamvysselis M."/>
            <person name="Mauceli E."/>
            <person name="Bielke C."/>
            <person name="Rudd S."/>
            <person name="Frishman D."/>
            <person name="Krystofova S."/>
            <person name="Rasmussen C."/>
            <person name="Metzenberg R.L."/>
            <person name="Perkins D.D."/>
            <person name="Kroken S."/>
            <person name="Cogoni C."/>
            <person name="Macino G."/>
            <person name="Catcheside D."/>
            <person name="Li W."/>
            <person name="Pratt R.J."/>
            <person name="Osmani S.A."/>
            <person name="DeSouza C.P."/>
            <person name="Glass L."/>
            <person name="Orbach M.J."/>
            <person name="Berglund J.A."/>
            <person name="Voelker R."/>
            <person name="Yarden O."/>
            <person name="Plamann M."/>
            <person name="Seiler S."/>
            <person name="Dunlap J."/>
            <person name="Radford A."/>
            <person name="Aramayo R."/>
            <person name="Natvig D.O."/>
            <person name="Alex L.A."/>
            <person name="Mannhaupt G."/>
            <person name="Ebbole D.J."/>
            <person name="Freitag M."/>
            <person name="Paulsen I."/>
            <person name="Sachs M.S."/>
            <person name="Lander E.S."/>
            <person name="Nusbaum C."/>
            <person name="Birren B."/>
        </authorList>
    </citation>
    <scope>NUCLEOTIDE SEQUENCE [LARGE SCALE GENOMIC DNA]</scope>
    <source>
        <strain evidence="3">ATCC 24698 / 74-OR23-1A / CBS 708.71 / DSM 1257 / FGSC 987</strain>
    </source>
</reference>
<feature type="compositionally biased region" description="Low complexity" evidence="1">
    <location>
        <begin position="732"/>
        <end position="743"/>
    </location>
</feature>
<feature type="region of interest" description="Disordered" evidence="1">
    <location>
        <begin position="476"/>
        <end position="573"/>
    </location>
</feature>
<feature type="compositionally biased region" description="Acidic residues" evidence="1">
    <location>
        <begin position="625"/>
        <end position="666"/>
    </location>
</feature>
<dbReference type="OrthoDB" id="10633534at2759"/>
<feature type="compositionally biased region" description="Basic and acidic residues" evidence="1">
    <location>
        <begin position="1"/>
        <end position="16"/>
    </location>
</feature>
<evidence type="ECO:0000313" key="3">
    <source>
        <dbReference type="Proteomes" id="UP000001805"/>
    </source>
</evidence>
<feature type="compositionally biased region" description="Acidic residues" evidence="1">
    <location>
        <begin position="296"/>
        <end position="331"/>
    </location>
</feature>
<feature type="compositionally biased region" description="Polar residues" evidence="1">
    <location>
        <begin position="489"/>
        <end position="545"/>
    </location>
</feature>
<dbReference type="EMBL" id="CM002238">
    <property type="protein sequence ID" value="EAA33552.1"/>
    <property type="molecule type" value="Genomic_DNA"/>
</dbReference>
<evidence type="ECO:0000313" key="2">
    <source>
        <dbReference type="EMBL" id="EAA33552.1"/>
    </source>
</evidence>
<feature type="region of interest" description="Disordered" evidence="1">
    <location>
        <begin position="693"/>
        <end position="775"/>
    </location>
</feature>
<evidence type="ECO:0000256" key="1">
    <source>
        <dbReference type="SAM" id="MobiDB-lite"/>
    </source>
</evidence>
<feature type="compositionally biased region" description="Basic and acidic residues" evidence="1">
    <location>
        <begin position="396"/>
        <end position="431"/>
    </location>
</feature>
<dbReference type="KEGG" id="ncr:NCU05674"/>
<feature type="compositionally biased region" description="Polar residues" evidence="1">
    <location>
        <begin position="364"/>
        <end position="386"/>
    </location>
</feature>
<keyword evidence="3" id="KW-1185">Reference proteome</keyword>
<feature type="compositionally biased region" description="Low complexity" evidence="1">
    <location>
        <begin position="103"/>
        <end position="122"/>
    </location>
</feature>
<dbReference type="RefSeq" id="XP_962788.1">
    <property type="nucleotide sequence ID" value="XM_957695.1"/>
</dbReference>
<dbReference type="PaxDb" id="5141-EFNCRP00000007633"/>
<feature type="compositionally biased region" description="Basic residues" evidence="1">
    <location>
        <begin position="749"/>
        <end position="761"/>
    </location>
</feature>
<protein>
    <submittedName>
        <fullName evidence="2">Uncharacterized protein</fullName>
    </submittedName>
</protein>
<feature type="compositionally biased region" description="Low complexity" evidence="1">
    <location>
        <begin position="141"/>
        <end position="167"/>
    </location>
</feature>
<feature type="compositionally biased region" description="Acidic residues" evidence="1">
    <location>
        <begin position="32"/>
        <end position="43"/>
    </location>
</feature>
<sequence>MEKSKRGLEDRTESRSPKRLKTSGNKSFNDDSAAEDTEIEDNNEPTTSHHQAETPSPEQGFNTNHIQPSIEEDIEAVPPTPEYETVALSMDSIEPIDEEDTGLPSSGTPSSSPFPLPSISLSAFQPHNVSSATASPMQHPSSESSGDSSSLPRSISNFSSYTSISEGNSEEEGWEEDEWDEVVFGDEPSSDHEGVDMAEDESDSDSDSNSDSDSDSDSETSLEAQSQQGNRQIFASKYCSWPDFNAPIDAVGPQTTVIYECSNDEDELPFEGVRYPGMDILALEGYDPAVNRCSDQEPEGSFMDDDEDEGSDGDDEDNDEWDFESNSETEAEWWGGTNSSRWRWTPHACLRDTEGLSARMEQSVLRNPPSSSDETWTTAVRTSESWETADEGMSPTDHEQVERTRRDLGNEESARPAKRLKSGEGEVYEETRERMMVTYPQFVDPVDDVDGPDAQLDDRRLGGLWDIVRENAMKDATASQDENFDDSMDGSNSDGLSDNEECTNSSQKSSQRSMTLSPQRTSSTPTILPSIEISPTGTNSDNSSDLGHYPRTPSPRHQLPISPAPYISPISPPISQFVTAVPSFTFTPQAAAHISPTSHLGSSRDTWPPPDLVPSASPHTSFKEEEGEEEVTEDDWTLEREEEEEEWEGFPDEEDDDQEEEEQEEKDDLKKKRKSKKIKTRKSIVFWRREAWKKERRRAMKSEEEEWEGFSDEEREGDTELEEGDSEDGGASPTPLSSSSSSSPAPPFHIRRFLRRNLRPRRSTDQTVTEEFTFD</sequence>
<dbReference type="AlphaFoldDB" id="Q7SAZ0"/>
<accession>Q7SAZ0</accession>
<feature type="compositionally biased region" description="Low complexity" evidence="1">
    <location>
        <begin position="560"/>
        <end position="573"/>
    </location>
</feature>
<dbReference type="GeneID" id="3878936"/>